<protein>
    <submittedName>
        <fullName evidence="2">Fimbrial protein</fullName>
    </submittedName>
</protein>
<dbReference type="PANTHER" id="PTHR33420">
    <property type="entry name" value="FIMBRIAL SUBUNIT ELFA-RELATED"/>
    <property type="match status" value="1"/>
</dbReference>
<comment type="caution">
    <text evidence="2">The sequence shown here is derived from an EMBL/GenBank/DDBJ whole genome shotgun (WGS) entry which is preliminary data.</text>
</comment>
<dbReference type="InterPro" id="IPR036937">
    <property type="entry name" value="Adhesion_dom_fimbrial_sf"/>
</dbReference>
<feature type="chain" id="PRO_5030085766" evidence="1">
    <location>
        <begin position="28"/>
        <end position="201"/>
    </location>
</feature>
<gene>
    <name evidence="2" type="ORF">AH079_13115</name>
</gene>
<dbReference type="Gene3D" id="2.60.40.1090">
    <property type="entry name" value="Fimbrial-type adhesion domain"/>
    <property type="match status" value="1"/>
</dbReference>
<dbReference type="PANTHER" id="PTHR33420:SF12">
    <property type="entry name" value="FIMBRIN-LIKE PROTEIN FIMI-RELATED"/>
    <property type="match status" value="1"/>
</dbReference>
<dbReference type="EMBL" id="AAIILT010000009">
    <property type="protein sequence ID" value="ECE5910500.1"/>
    <property type="molecule type" value="Genomic_DNA"/>
</dbReference>
<keyword evidence="1" id="KW-0732">Signal</keyword>
<dbReference type="InterPro" id="IPR008966">
    <property type="entry name" value="Adhesion_dom_sf"/>
</dbReference>
<dbReference type="AlphaFoldDB" id="A0A3U8Z1K9"/>
<dbReference type="GO" id="GO:0043709">
    <property type="term" value="P:cell adhesion involved in single-species biofilm formation"/>
    <property type="evidence" value="ECO:0007669"/>
    <property type="project" value="TreeGrafter"/>
</dbReference>
<dbReference type="InterPro" id="IPR050263">
    <property type="entry name" value="Bact_Fimbrial_Adh_Pro"/>
</dbReference>
<feature type="signal peptide" evidence="1">
    <location>
        <begin position="1"/>
        <end position="27"/>
    </location>
</feature>
<name>A0A3U8Z1K9_SALET</name>
<reference evidence="2" key="1">
    <citation type="submission" date="2018-05" db="EMBL/GenBank/DDBJ databases">
        <authorList>
            <consortium name="GenomeTrakr network: Whole genome sequencing for foodborne pathogen traceback"/>
        </authorList>
    </citation>
    <scope>NUCLEOTIDE SEQUENCE</scope>
    <source>
        <strain evidence="2">FDA00001697</strain>
    </source>
</reference>
<dbReference type="SUPFAM" id="SSF49401">
    <property type="entry name" value="Bacterial adhesins"/>
    <property type="match status" value="1"/>
</dbReference>
<organism evidence="2">
    <name type="scientific">Salmonella enterica I</name>
    <dbReference type="NCBI Taxonomy" id="59201"/>
    <lineage>
        <taxon>Bacteria</taxon>
        <taxon>Pseudomonadati</taxon>
        <taxon>Pseudomonadota</taxon>
        <taxon>Gammaproteobacteria</taxon>
        <taxon>Enterobacterales</taxon>
        <taxon>Enterobacteriaceae</taxon>
        <taxon>Salmonella</taxon>
    </lineage>
</organism>
<proteinExistence type="predicted"/>
<evidence type="ECO:0000313" key="2">
    <source>
        <dbReference type="EMBL" id="ECE5910500.1"/>
    </source>
</evidence>
<accession>A0A3U8Z1K9</accession>
<evidence type="ECO:0000256" key="1">
    <source>
        <dbReference type="SAM" id="SignalP"/>
    </source>
</evidence>
<sequence length="201" mass="20739">MKKQLLHSVIVGVLAAVSASISIPSLAGTSSLDLTVDANITSGTCSVSVLDGDTATNTIAFGSVYLSEVAAATKVKAFALRFSDCAGIPNKKAKLVIAPNNVQCPGTNHTNGQFPNASTATDKAVGTNVELWPTSVPETSGTVKFHCWSKNPQEIDLTGASTTAPVDYPLSARLVAESGLSAASRTAGDFYSPTIFTITYP</sequence>
<dbReference type="GO" id="GO:0009289">
    <property type="term" value="C:pilus"/>
    <property type="evidence" value="ECO:0007669"/>
    <property type="project" value="InterPro"/>
</dbReference>